<evidence type="ECO:0000256" key="4">
    <source>
        <dbReference type="ARBA" id="ARBA00022475"/>
    </source>
</evidence>
<dbReference type="Gene3D" id="3.30.70.100">
    <property type="match status" value="1"/>
</dbReference>
<feature type="domain" description="HMA" evidence="16">
    <location>
        <begin position="42"/>
        <end position="108"/>
    </location>
</feature>
<evidence type="ECO:0000256" key="10">
    <source>
        <dbReference type="ARBA" id="ARBA00022842"/>
    </source>
</evidence>
<dbReference type="InterPro" id="IPR018303">
    <property type="entry name" value="ATPase_P-typ_P_site"/>
</dbReference>
<evidence type="ECO:0000256" key="14">
    <source>
        <dbReference type="ARBA" id="ARBA00023136"/>
    </source>
</evidence>
<dbReference type="InterPro" id="IPR059000">
    <property type="entry name" value="ATPase_P-type_domA"/>
</dbReference>
<dbReference type="InterPro" id="IPR023298">
    <property type="entry name" value="ATPase_P-typ_TM_dom_sf"/>
</dbReference>
<proteinExistence type="inferred from homology"/>
<evidence type="ECO:0000256" key="1">
    <source>
        <dbReference type="ARBA" id="ARBA00004651"/>
    </source>
</evidence>
<dbReference type="Gene3D" id="3.40.1110.10">
    <property type="entry name" value="Calcium-transporting ATPase, cytoplasmic domain N"/>
    <property type="match status" value="1"/>
</dbReference>
<evidence type="ECO:0000256" key="5">
    <source>
        <dbReference type="ARBA" id="ARBA00022553"/>
    </source>
</evidence>
<dbReference type="InterPro" id="IPR001757">
    <property type="entry name" value="P_typ_ATPase"/>
</dbReference>
<evidence type="ECO:0000256" key="3">
    <source>
        <dbReference type="ARBA" id="ARBA00022448"/>
    </source>
</evidence>
<comment type="similarity">
    <text evidence="2 15">Belongs to the cation transport ATPase (P-type) (TC 3.A.3) family. Type IB subfamily.</text>
</comment>
<comment type="caution">
    <text evidence="17">The sequence shown here is derived from an EMBL/GenBank/DDBJ whole genome shotgun (WGS) entry which is preliminary data.</text>
</comment>
<dbReference type="Pfam" id="PF00403">
    <property type="entry name" value="HMA"/>
    <property type="match status" value="1"/>
</dbReference>
<keyword evidence="9 15" id="KW-0067">ATP-binding</keyword>
<gene>
    <name evidence="17" type="ORF">RAE19_16430</name>
</gene>
<dbReference type="PRINTS" id="PR00119">
    <property type="entry name" value="CATATPASE"/>
</dbReference>
<feature type="transmembrane region" description="Helical" evidence="15">
    <location>
        <begin position="227"/>
        <end position="245"/>
    </location>
</feature>
<evidence type="ECO:0000259" key="16">
    <source>
        <dbReference type="PROSITE" id="PS50846"/>
    </source>
</evidence>
<keyword evidence="8 15" id="KW-0547">Nucleotide-binding</keyword>
<keyword evidence="14 15" id="KW-0472">Membrane</keyword>
<dbReference type="Gene3D" id="1.20.1110.10">
    <property type="entry name" value="Calcium-transporting ATPase, transmembrane domain"/>
    <property type="match status" value="1"/>
</dbReference>
<feature type="transmembrane region" description="Helical" evidence="15">
    <location>
        <begin position="380"/>
        <end position="401"/>
    </location>
</feature>
<evidence type="ECO:0000313" key="18">
    <source>
        <dbReference type="Proteomes" id="UP001321700"/>
    </source>
</evidence>
<dbReference type="InterPro" id="IPR023214">
    <property type="entry name" value="HAD_sf"/>
</dbReference>
<dbReference type="InterPro" id="IPR027256">
    <property type="entry name" value="P-typ_ATPase_IB"/>
</dbReference>
<dbReference type="EMBL" id="JAVBIK010000001">
    <property type="protein sequence ID" value="MDT7520273.1"/>
    <property type="molecule type" value="Genomic_DNA"/>
</dbReference>
<dbReference type="Gene3D" id="3.40.50.1000">
    <property type="entry name" value="HAD superfamily/HAD-like"/>
    <property type="match status" value="1"/>
</dbReference>
<keyword evidence="4 15" id="KW-1003">Cell membrane</keyword>
<dbReference type="SUPFAM" id="SSF56784">
    <property type="entry name" value="HAD-like"/>
    <property type="match status" value="1"/>
</dbReference>
<feature type="transmembrane region" description="Helical" evidence="15">
    <location>
        <begin position="165"/>
        <end position="183"/>
    </location>
</feature>
<dbReference type="Gene3D" id="2.70.150.10">
    <property type="entry name" value="Calcium-transporting ATPase, cytoplasmic transduction domain A"/>
    <property type="match status" value="1"/>
</dbReference>
<organism evidence="17 18">
    <name type="scientific">Rhodoferax potami</name>
    <dbReference type="NCBI Taxonomy" id="3068338"/>
    <lineage>
        <taxon>Bacteria</taxon>
        <taxon>Pseudomonadati</taxon>
        <taxon>Pseudomonadota</taxon>
        <taxon>Betaproteobacteria</taxon>
        <taxon>Burkholderiales</taxon>
        <taxon>Comamonadaceae</taxon>
        <taxon>Rhodoferax</taxon>
    </lineage>
</organism>
<evidence type="ECO:0000256" key="6">
    <source>
        <dbReference type="ARBA" id="ARBA00022692"/>
    </source>
</evidence>
<dbReference type="InterPro" id="IPR036163">
    <property type="entry name" value="HMA_dom_sf"/>
</dbReference>
<evidence type="ECO:0000256" key="2">
    <source>
        <dbReference type="ARBA" id="ARBA00006024"/>
    </source>
</evidence>
<dbReference type="InterPro" id="IPR008250">
    <property type="entry name" value="ATPase_P-typ_transduc_dom_A_sf"/>
</dbReference>
<dbReference type="PANTHER" id="PTHR43520:SF5">
    <property type="entry name" value="CATION-TRANSPORTING P-TYPE ATPASE-RELATED"/>
    <property type="match status" value="1"/>
</dbReference>
<keyword evidence="5" id="KW-0597">Phosphoprotein</keyword>
<dbReference type="InterPro" id="IPR023299">
    <property type="entry name" value="ATPase_P-typ_cyto_dom_N"/>
</dbReference>
<dbReference type="Pfam" id="PF00122">
    <property type="entry name" value="E1-E2_ATPase"/>
    <property type="match status" value="1"/>
</dbReference>
<keyword evidence="18" id="KW-1185">Reference proteome</keyword>
<keyword evidence="11" id="KW-1278">Translocase</keyword>
<dbReference type="PROSITE" id="PS50846">
    <property type="entry name" value="HMA_2"/>
    <property type="match status" value="1"/>
</dbReference>
<dbReference type="CDD" id="cd02079">
    <property type="entry name" value="P-type_ATPase_HM"/>
    <property type="match status" value="1"/>
</dbReference>
<evidence type="ECO:0000256" key="8">
    <source>
        <dbReference type="ARBA" id="ARBA00022741"/>
    </source>
</evidence>
<dbReference type="SUPFAM" id="SSF81665">
    <property type="entry name" value="Calcium ATPase, transmembrane domain M"/>
    <property type="match status" value="1"/>
</dbReference>
<dbReference type="PANTHER" id="PTHR43520">
    <property type="entry name" value="ATP7, ISOFORM B"/>
    <property type="match status" value="1"/>
</dbReference>
<dbReference type="Proteomes" id="UP001321700">
    <property type="component" value="Unassembled WGS sequence"/>
</dbReference>
<dbReference type="PRINTS" id="PR00943">
    <property type="entry name" value="CUATPASE"/>
</dbReference>
<evidence type="ECO:0000256" key="15">
    <source>
        <dbReference type="RuleBase" id="RU362081"/>
    </source>
</evidence>
<keyword evidence="13" id="KW-0406">Ion transport</keyword>
<dbReference type="SUPFAM" id="SSF55008">
    <property type="entry name" value="HMA, heavy metal-associated domain"/>
    <property type="match status" value="1"/>
</dbReference>
<accession>A0ABU3KSF3</accession>
<name>A0ABU3KSF3_9BURK</name>
<protein>
    <submittedName>
        <fullName evidence="17">Cation-translocating P-type ATPase</fullName>
    </submittedName>
</protein>
<dbReference type="Pfam" id="PF00702">
    <property type="entry name" value="Hydrolase"/>
    <property type="match status" value="1"/>
</dbReference>
<feature type="transmembrane region" description="Helical" evidence="15">
    <location>
        <begin position="725"/>
        <end position="741"/>
    </location>
</feature>
<dbReference type="NCBIfam" id="TIGR01494">
    <property type="entry name" value="ATPase_P-type"/>
    <property type="match status" value="2"/>
</dbReference>
<feature type="transmembrane region" description="Helical" evidence="15">
    <location>
        <begin position="407"/>
        <end position="434"/>
    </location>
</feature>
<evidence type="ECO:0000313" key="17">
    <source>
        <dbReference type="EMBL" id="MDT7520273.1"/>
    </source>
</evidence>
<dbReference type="PROSITE" id="PS00154">
    <property type="entry name" value="ATPASE_E1_E2"/>
    <property type="match status" value="1"/>
</dbReference>
<evidence type="ECO:0000256" key="9">
    <source>
        <dbReference type="ARBA" id="ARBA00022840"/>
    </source>
</evidence>
<keyword evidence="6 15" id="KW-0812">Transmembrane</keyword>
<feature type="transmembrane region" description="Helical" evidence="15">
    <location>
        <begin position="195"/>
        <end position="215"/>
    </location>
</feature>
<evidence type="ECO:0000256" key="12">
    <source>
        <dbReference type="ARBA" id="ARBA00022989"/>
    </source>
</evidence>
<dbReference type="RefSeq" id="WP_313875885.1">
    <property type="nucleotide sequence ID" value="NZ_JAVBIK010000001.1"/>
</dbReference>
<keyword evidence="7 15" id="KW-0479">Metal-binding</keyword>
<dbReference type="NCBIfam" id="TIGR01525">
    <property type="entry name" value="ATPase-IB_hvy"/>
    <property type="match status" value="1"/>
</dbReference>
<keyword evidence="3" id="KW-0813">Transport</keyword>
<dbReference type="SUPFAM" id="SSF81653">
    <property type="entry name" value="Calcium ATPase, transduction domain A"/>
    <property type="match status" value="1"/>
</dbReference>
<dbReference type="InterPro" id="IPR036412">
    <property type="entry name" value="HAD-like_sf"/>
</dbReference>
<feature type="transmembrane region" description="Helical" evidence="15">
    <location>
        <begin position="127"/>
        <end position="145"/>
    </location>
</feature>
<keyword evidence="10" id="KW-0460">Magnesium</keyword>
<comment type="subcellular location">
    <subcellularLocation>
        <location evidence="1">Cell membrane</location>
        <topology evidence="1">Multi-pass membrane protein</topology>
    </subcellularLocation>
</comment>
<dbReference type="InterPro" id="IPR006121">
    <property type="entry name" value="HMA_dom"/>
</dbReference>
<evidence type="ECO:0000256" key="13">
    <source>
        <dbReference type="ARBA" id="ARBA00023065"/>
    </source>
</evidence>
<keyword evidence="12 15" id="KW-1133">Transmembrane helix</keyword>
<reference evidence="17 18" key="1">
    <citation type="submission" date="2023-08" db="EMBL/GenBank/DDBJ databases">
        <title>Rhodoferax potami sp. nov. and Rhodoferax mekongensis sp. nov., isolated from the Mekong River in Thailand.</title>
        <authorList>
            <person name="Kitikhun S."/>
            <person name="Charoenyingcharoen P."/>
            <person name="Siriarchawattana P."/>
            <person name="Likhitrattanapisal S."/>
            <person name="Nilsakha T."/>
            <person name="Chanpet A."/>
            <person name="Rattanawaree P."/>
            <person name="Ingsriswang S."/>
        </authorList>
    </citation>
    <scope>NUCLEOTIDE SEQUENCE [LARGE SCALE GENOMIC DNA]</scope>
    <source>
        <strain evidence="17 18">TBRC 17660</strain>
    </source>
</reference>
<evidence type="ECO:0000256" key="11">
    <source>
        <dbReference type="ARBA" id="ARBA00022967"/>
    </source>
</evidence>
<dbReference type="CDD" id="cd00371">
    <property type="entry name" value="HMA"/>
    <property type="match status" value="1"/>
</dbReference>
<evidence type="ECO:0000256" key="7">
    <source>
        <dbReference type="ARBA" id="ARBA00022723"/>
    </source>
</evidence>
<sequence length="791" mass="83742">MPSTPIPLPVASPWEADTLSVVDHAAEWSAFSREDPAAPGHWESNLVIEGMHCAACALTIEDALLKVPGVESARVSAANRRARVRWAQDRVVPSQWMQALQSAGYRAVPANDVFAAERRKAESRKALWQWLVAGLCMMQVMMYAWPAYQARPGDLALEYEQLLRWASWVLSLPVVLFSCGPFFRKAWSDVRHLRISMDLPVALGMLITFAASTAGTFDPAGMFGREVYFDSLTMFVFFLLTGRWLEARLRDRTAGALDALMNRMPDSVLRQTPDGGWERVAVRRLLVGDLMQIRAGEAFAADGVIVQGRTCVDESLLTGESEALARSVGQSVIAGSHNLEGTVQVRVVALGEATRFAQILALMEGASLSKPGVALLVDRWASPFLIGVLLAAGAAAVWWWPQNPAHAVMVAVSVLIVTCPCALSLATPAAMLAAAGNLARQGLLVRSLPSLESLAAVDTVVFDKTGTLTRDAMTCKAVHTRPGVSREAALACAAGLAAHSLHPLSRAIEQLAVQEGVTPVAVQAPQEIAGQGVQAHALPLAGSAEGSAGISEGRMRLGSATFCGAAADAPDATAPTGPVVHLQDAQGWLASFYWQEELRSDALGVIAALQAQGVEVHLLSGDRVAAARAMGQRLGITHVAGGCSPADKLDYAHQLQGRGHVVAMVGDGLNDGPVLAGAHVSFAFGRAVSITQSRADFVALGDQLHNVYTALMLARKTLRVVRQNLWWALAYNVACIPLAIAGYLPAWLAGLGMAASSLLVVLNALRLSSGSSLQTSGSGVLPAVNFSTRGA</sequence>